<comment type="caution">
    <text evidence="1">The sequence shown here is derived from an EMBL/GenBank/DDBJ whole genome shotgun (WGS) entry which is preliminary data.</text>
</comment>
<accession>A0AAV2YGG0</accession>
<organism evidence="1 2">
    <name type="scientific">Lagenidium giganteum</name>
    <dbReference type="NCBI Taxonomy" id="4803"/>
    <lineage>
        <taxon>Eukaryota</taxon>
        <taxon>Sar</taxon>
        <taxon>Stramenopiles</taxon>
        <taxon>Oomycota</taxon>
        <taxon>Peronosporomycetes</taxon>
        <taxon>Pythiales</taxon>
        <taxon>Pythiaceae</taxon>
    </lineage>
</organism>
<sequence length="184" mass="21412">MSKSRDYDYDQIISKLTKKAPKVIKGKTHVFHFYHPRLIGSILANEREVRLSPTLPAAPFGIKMPRESARQRCLRSLMALLHSREHYAIARFVLEERTNALDDDVDECVAAMLQRVLATRYVARPSTYRHREGSWGQCIVYRWLTNATEFLEHFRVTRECFVRHTFEFLLSLPSFRQGSVLAGV</sequence>
<name>A0AAV2YGG0_9STRA</name>
<dbReference type="EMBL" id="DAKRPA010000337">
    <property type="protein sequence ID" value="DAZ93196.1"/>
    <property type="molecule type" value="Genomic_DNA"/>
</dbReference>
<dbReference type="AlphaFoldDB" id="A0AAV2YGG0"/>
<dbReference type="Proteomes" id="UP001146120">
    <property type="component" value="Unassembled WGS sequence"/>
</dbReference>
<reference evidence="1" key="2">
    <citation type="journal article" date="2023" name="Microbiol Resour">
        <title>Decontamination and Annotation of the Draft Genome Sequence of the Oomycete Lagenidium giganteum ARSEF 373.</title>
        <authorList>
            <person name="Morgan W.R."/>
            <person name="Tartar A."/>
        </authorList>
    </citation>
    <scope>NUCLEOTIDE SEQUENCE</scope>
    <source>
        <strain evidence="1">ARSEF 373</strain>
    </source>
</reference>
<evidence type="ECO:0000313" key="1">
    <source>
        <dbReference type="EMBL" id="DAZ93196.1"/>
    </source>
</evidence>
<keyword evidence="2" id="KW-1185">Reference proteome</keyword>
<proteinExistence type="predicted"/>
<gene>
    <name evidence="1" type="ORF">N0F65_010772</name>
</gene>
<reference evidence="1" key="1">
    <citation type="submission" date="2022-11" db="EMBL/GenBank/DDBJ databases">
        <authorList>
            <person name="Morgan W.R."/>
            <person name="Tartar A."/>
        </authorList>
    </citation>
    <scope>NUCLEOTIDE SEQUENCE</scope>
    <source>
        <strain evidence="1">ARSEF 373</strain>
    </source>
</reference>
<protein>
    <submittedName>
        <fullName evidence="1">Uncharacterized protein</fullName>
    </submittedName>
</protein>
<evidence type="ECO:0000313" key="2">
    <source>
        <dbReference type="Proteomes" id="UP001146120"/>
    </source>
</evidence>